<feature type="domain" description="DUF4046" evidence="1">
    <location>
        <begin position="6"/>
        <end position="91"/>
    </location>
</feature>
<dbReference type="OrthoDB" id="2078722at2"/>
<accession>A0A163GFU4</accession>
<comment type="caution">
    <text evidence="2">The sequence shown here is derived from an EMBL/GenBank/DDBJ whole genome shotgun (WGS) entry which is preliminary data.</text>
</comment>
<name>A0A163GFU4_9BACL</name>
<dbReference type="RefSeq" id="WP_063477451.1">
    <property type="nucleotide sequence ID" value="NZ_LWMH01000001.1"/>
</dbReference>
<evidence type="ECO:0000313" key="2">
    <source>
        <dbReference type="EMBL" id="KZS44947.1"/>
    </source>
</evidence>
<gene>
    <name evidence="2" type="ORF">AWU65_02885</name>
</gene>
<evidence type="ECO:0000259" key="1">
    <source>
        <dbReference type="Pfam" id="PF13255"/>
    </source>
</evidence>
<proteinExistence type="predicted"/>
<evidence type="ECO:0000313" key="3">
    <source>
        <dbReference type="Proteomes" id="UP000076796"/>
    </source>
</evidence>
<dbReference type="AlphaFoldDB" id="A0A163GFU4"/>
<dbReference type="EMBL" id="LWMH01000001">
    <property type="protein sequence ID" value="KZS44947.1"/>
    <property type="molecule type" value="Genomic_DNA"/>
</dbReference>
<protein>
    <recommendedName>
        <fullName evidence="1">DUF4046 domain-containing protein</fullName>
    </recommendedName>
</protein>
<dbReference type="InterPro" id="IPR025119">
    <property type="entry name" value="DUF4046"/>
</dbReference>
<feature type="domain" description="DUF4046" evidence="1">
    <location>
        <begin position="96"/>
        <end position="169"/>
    </location>
</feature>
<keyword evidence="3" id="KW-1185">Reference proteome</keyword>
<reference evidence="2" key="1">
    <citation type="journal article" date="2016" name="Genome Announc.">
        <title>Draft genomes of two strains of Paenibacillus glucanolyticus with capability to degrade lignocellulose.</title>
        <authorList>
            <person name="Mathews S.L."/>
            <person name="Pawlak J."/>
            <person name="Grunden A.M."/>
        </authorList>
    </citation>
    <scope>NUCLEOTIDE SEQUENCE [LARGE SCALE GENOMIC DNA]</scope>
    <source>
        <strain evidence="2">SLM1</strain>
    </source>
</reference>
<dbReference type="Proteomes" id="UP000076796">
    <property type="component" value="Unassembled WGS sequence"/>
</dbReference>
<organism evidence="2 3">
    <name type="scientific">Paenibacillus glucanolyticus</name>
    <dbReference type="NCBI Taxonomy" id="59843"/>
    <lineage>
        <taxon>Bacteria</taxon>
        <taxon>Bacillati</taxon>
        <taxon>Bacillota</taxon>
        <taxon>Bacilli</taxon>
        <taxon>Bacillales</taxon>
        <taxon>Paenibacillaceae</taxon>
        <taxon>Paenibacillus</taxon>
    </lineage>
</organism>
<sequence>MESSEIITIYREVLEGKRARFPNYFFDGKQGKTHLICLTQYLLEKHLNIPTKDIPNKVNARLLWSHRLRPPASMHGWSFMELIQHAYPGQFHSWQFKQVSNGYWRGHIGLERAVETIKYVIENKCNIPHNKIPQHIDCHFFKQHRLTGILSLFGDSPYQAINAVYPNQFQPWEFNNVPMNYWRSDHNIKKAMNSLIFDKLSCSSYDEAHLKLKKTHFEKYGYSGLFQTAFNMRLYNVRKWLDEAGDSGK</sequence>
<dbReference type="Pfam" id="PF13255">
    <property type="entry name" value="DUF4046"/>
    <property type="match status" value="2"/>
</dbReference>